<dbReference type="AlphaFoldDB" id="A0A7R9L5F9"/>
<evidence type="ECO:0000256" key="8">
    <source>
        <dbReference type="PROSITE-ProRule" id="PRU00042"/>
    </source>
</evidence>
<dbReference type="PROSITE" id="PS50157">
    <property type="entry name" value="ZINC_FINGER_C2H2_2"/>
    <property type="match status" value="13"/>
</dbReference>
<keyword evidence="3 8" id="KW-0863">Zinc-finger</keyword>
<dbReference type="GO" id="GO:0008270">
    <property type="term" value="F:zinc ion binding"/>
    <property type="evidence" value="ECO:0007669"/>
    <property type="project" value="UniProtKB-KW"/>
</dbReference>
<feature type="domain" description="C2H2-type" evidence="9">
    <location>
        <begin position="752"/>
        <end position="781"/>
    </location>
</feature>
<feature type="domain" description="C2H2-type" evidence="9">
    <location>
        <begin position="571"/>
        <end position="601"/>
    </location>
</feature>
<dbReference type="Proteomes" id="UP000759131">
    <property type="component" value="Unassembled WGS sequence"/>
</dbReference>
<feature type="domain" description="C2H2-type" evidence="9">
    <location>
        <begin position="540"/>
        <end position="570"/>
    </location>
</feature>
<feature type="non-terminal residue" evidence="10">
    <location>
        <position position="947"/>
    </location>
</feature>
<protein>
    <recommendedName>
        <fullName evidence="9">C2H2-type domain-containing protein</fullName>
    </recommendedName>
</protein>
<feature type="domain" description="C2H2-type" evidence="9">
    <location>
        <begin position="235"/>
        <end position="262"/>
    </location>
</feature>
<dbReference type="InterPro" id="IPR051061">
    <property type="entry name" value="Zinc_finger_trans_reg"/>
</dbReference>
<name>A0A7R9L5F9_9ACAR</name>
<feature type="domain" description="C2H2-type" evidence="9">
    <location>
        <begin position="174"/>
        <end position="204"/>
    </location>
</feature>
<gene>
    <name evidence="10" type="ORF">OSB1V03_LOCUS14680</name>
</gene>
<dbReference type="GO" id="GO:0006357">
    <property type="term" value="P:regulation of transcription by RNA polymerase II"/>
    <property type="evidence" value="ECO:0007669"/>
    <property type="project" value="TreeGrafter"/>
</dbReference>
<dbReference type="OrthoDB" id="6473806at2759"/>
<evidence type="ECO:0000256" key="4">
    <source>
        <dbReference type="ARBA" id="ARBA00022833"/>
    </source>
</evidence>
<dbReference type="PROSITE" id="PS00028">
    <property type="entry name" value="ZINC_FINGER_C2H2_1"/>
    <property type="match status" value="11"/>
</dbReference>
<keyword evidence="6" id="KW-0804">Transcription</keyword>
<dbReference type="EMBL" id="CAJPIZ010014337">
    <property type="protein sequence ID" value="CAG2114714.1"/>
    <property type="molecule type" value="Genomic_DNA"/>
</dbReference>
<keyword evidence="2" id="KW-0479">Metal-binding</keyword>
<feature type="domain" description="C2H2-type" evidence="9">
    <location>
        <begin position="722"/>
        <end position="751"/>
    </location>
</feature>
<dbReference type="SMART" id="SM00355">
    <property type="entry name" value="ZnF_C2H2"/>
    <property type="match status" value="16"/>
</dbReference>
<keyword evidence="7" id="KW-0539">Nucleus</keyword>
<dbReference type="PANTHER" id="PTHR46179:SF13">
    <property type="entry name" value="C2H2-TYPE DOMAIN-CONTAINING PROTEIN"/>
    <property type="match status" value="1"/>
</dbReference>
<sequence length="947" mass="111765">TIITAEDKQLFNHLIQTLSQFTDKTSLEEQIPRSNEIVVKPVVENTIEIKSPSVVRRSDETITTSSEEKTIKTNKKIIETNVRRSGRTDRKVYTSVLKTSRDPNHVPKPKPEPKVYAIPDPESDPNSLLLLRRDNYDPKTQQFMCPNPHCRKGFVSSRRLYHHFHLSHHMKKTIVCQELNCDRLFRLKSELKYHLRQVHSDYRPFECSEKGCDFKCKSEAQLNSHSVIHSDIHSFKCNECEKTFKTQYRLNFHLKLHLNEDNFKCRYEGCNQFFRNSFQLQRHRIVVHNAHQIMYSCEWPACGYRTDRSGSIKNHRRIHTGERPFECRWPACGKRFRIVKGRTDHERIHSNTKNYVCHWPGCGYRCVIGANLKKHMKMSLKGNQKSVMINEFKGKPETIITAEDKQLFNHLIQTLSQFTDKTSLEEKISRSNEIVVKPVVENTIEIKSPSVVRRSDETITTSSEEKTIKINKTIIETNVRRSGRTERKVYTTVLKTPRDLNHVPKPKPEPKVYAIPDPESDPNSLLLLRRDNYDPKTQQFMCPNPHCRKGFITSRRLYKHFHVSHHMKRTIVCQELNCDKLFRTKNELKCHIRQVHSDYRPFECSQKGCDFKCKTAQQLNTHSVIHSNIHSFKCNECEKTFKTQYRLNIHLKIHLNEDTFRCRYEGCNQFFRNSFQLRRHKIVVHNAHQKVYACEWPACDYRTKWWEHLNMHRCVHTGERPFECRWPACGKRFRFRKGRTDHERIHSNTKNYVCHWPGCGYRCVQSTNLNKHMKVHKNLKSASTHESVSKQFQRLIYNDIVEIIINDKFIVTKNWVINSLHFSRRSAQIYYHNRYNSPPSGLMVHVFRAINHLRHKWPLLETIRVNVFPLYDEHDIDHQLFAYLLPTFGPMVACVVSGTDHLNQYLHLCPNLVKLEISGINSTLSSDGNHLPLFIGLKECHFFRVNP</sequence>
<evidence type="ECO:0000256" key="7">
    <source>
        <dbReference type="ARBA" id="ARBA00023242"/>
    </source>
</evidence>
<proteinExistence type="predicted"/>
<organism evidence="10">
    <name type="scientific">Medioppia subpectinata</name>
    <dbReference type="NCBI Taxonomy" id="1979941"/>
    <lineage>
        <taxon>Eukaryota</taxon>
        <taxon>Metazoa</taxon>
        <taxon>Ecdysozoa</taxon>
        <taxon>Arthropoda</taxon>
        <taxon>Chelicerata</taxon>
        <taxon>Arachnida</taxon>
        <taxon>Acari</taxon>
        <taxon>Acariformes</taxon>
        <taxon>Sarcoptiformes</taxon>
        <taxon>Oribatida</taxon>
        <taxon>Brachypylina</taxon>
        <taxon>Oppioidea</taxon>
        <taxon>Oppiidae</taxon>
        <taxon>Medioppia</taxon>
    </lineage>
</organism>
<accession>A0A7R9L5F9</accession>
<evidence type="ECO:0000256" key="2">
    <source>
        <dbReference type="ARBA" id="ARBA00022723"/>
    </source>
</evidence>
<dbReference type="InterPro" id="IPR036236">
    <property type="entry name" value="Znf_C2H2_sf"/>
</dbReference>
<evidence type="ECO:0000256" key="6">
    <source>
        <dbReference type="ARBA" id="ARBA00023163"/>
    </source>
</evidence>
<evidence type="ECO:0000256" key="5">
    <source>
        <dbReference type="ARBA" id="ARBA00023015"/>
    </source>
</evidence>
<evidence type="ECO:0000259" key="9">
    <source>
        <dbReference type="PROSITE" id="PS50157"/>
    </source>
</evidence>
<feature type="domain" description="C2H2-type" evidence="9">
    <location>
        <begin position="143"/>
        <end position="173"/>
    </location>
</feature>
<keyword evidence="11" id="KW-1185">Reference proteome</keyword>
<feature type="domain" description="C2H2-type" evidence="9">
    <location>
        <begin position="660"/>
        <end position="690"/>
    </location>
</feature>
<evidence type="ECO:0000256" key="1">
    <source>
        <dbReference type="ARBA" id="ARBA00004123"/>
    </source>
</evidence>
<reference evidence="10" key="1">
    <citation type="submission" date="2020-11" db="EMBL/GenBank/DDBJ databases">
        <authorList>
            <person name="Tran Van P."/>
        </authorList>
    </citation>
    <scope>NUCLEOTIDE SEQUENCE</scope>
</reference>
<dbReference type="Pfam" id="PF13912">
    <property type="entry name" value="zf-C2H2_6"/>
    <property type="match status" value="1"/>
</dbReference>
<keyword evidence="5" id="KW-0805">Transcription regulation</keyword>
<feature type="domain" description="C2H2-type" evidence="9">
    <location>
        <begin position="295"/>
        <end position="324"/>
    </location>
</feature>
<feature type="domain" description="C2H2-type" evidence="9">
    <location>
        <begin position="325"/>
        <end position="354"/>
    </location>
</feature>
<evidence type="ECO:0000313" key="11">
    <source>
        <dbReference type="Proteomes" id="UP000759131"/>
    </source>
</evidence>
<feature type="domain" description="C2H2-type" evidence="9">
    <location>
        <begin position="263"/>
        <end position="293"/>
    </location>
</feature>
<dbReference type="Pfam" id="PF00096">
    <property type="entry name" value="zf-C2H2"/>
    <property type="match status" value="2"/>
</dbReference>
<dbReference type="EMBL" id="OC868912">
    <property type="protein sequence ID" value="CAD7634284.1"/>
    <property type="molecule type" value="Genomic_DNA"/>
</dbReference>
<evidence type="ECO:0000313" key="10">
    <source>
        <dbReference type="EMBL" id="CAD7634284.1"/>
    </source>
</evidence>
<dbReference type="GO" id="GO:0005634">
    <property type="term" value="C:nucleus"/>
    <property type="evidence" value="ECO:0007669"/>
    <property type="project" value="UniProtKB-SubCell"/>
</dbReference>
<keyword evidence="4" id="KW-0862">Zinc</keyword>
<evidence type="ECO:0000256" key="3">
    <source>
        <dbReference type="ARBA" id="ARBA00022771"/>
    </source>
</evidence>
<feature type="domain" description="C2H2-type" evidence="9">
    <location>
        <begin position="632"/>
        <end position="659"/>
    </location>
</feature>
<dbReference type="Gene3D" id="3.30.160.60">
    <property type="entry name" value="Classic Zinc Finger"/>
    <property type="match status" value="9"/>
</dbReference>
<feature type="domain" description="C2H2-type" evidence="9">
    <location>
        <begin position="692"/>
        <end position="721"/>
    </location>
</feature>
<dbReference type="InterPro" id="IPR013087">
    <property type="entry name" value="Znf_C2H2_type"/>
</dbReference>
<comment type="subcellular location">
    <subcellularLocation>
        <location evidence="1">Nucleus</location>
    </subcellularLocation>
</comment>
<dbReference type="SUPFAM" id="SSF57667">
    <property type="entry name" value="beta-beta-alpha zinc fingers"/>
    <property type="match status" value="7"/>
</dbReference>
<dbReference type="PANTHER" id="PTHR46179">
    <property type="entry name" value="ZINC FINGER PROTEIN"/>
    <property type="match status" value="1"/>
</dbReference>